<feature type="compositionally biased region" description="Low complexity" evidence="1">
    <location>
        <begin position="34"/>
        <end position="55"/>
    </location>
</feature>
<gene>
    <name evidence="2" type="ORF">N321_07248</name>
</gene>
<evidence type="ECO:0000313" key="3">
    <source>
        <dbReference type="Proteomes" id="UP000053620"/>
    </source>
</evidence>
<feature type="region of interest" description="Disordered" evidence="1">
    <location>
        <begin position="1"/>
        <end position="101"/>
    </location>
</feature>
<accession>A0A094KMD6</accession>
<keyword evidence="3" id="KW-1185">Reference proteome</keyword>
<dbReference type="Proteomes" id="UP000053620">
    <property type="component" value="Unassembled WGS sequence"/>
</dbReference>
<protein>
    <submittedName>
        <fullName evidence="2">Uncharacterized protein</fullName>
    </submittedName>
</protein>
<feature type="non-terminal residue" evidence="2">
    <location>
        <position position="1"/>
    </location>
</feature>
<sequence length="101" mass="10104">PRCTHRTWVSGWVEGRGGTRGEEESGGSQAAKHSPGPRNTSSPGSSGSANSTSESIKGQITTSLLFQGSCAAGSSGFGLPPQGEMREPSQALSGKGSPGEG</sequence>
<proteinExistence type="predicted"/>
<feature type="non-terminal residue" evidence="2">
    <location>
        <position position="101"/>
    </location>
</feature>
<evidence type="ECO:0000313" key="2">
    <source>
        <dbReference type="EMBL" id="KFZ59735.1"/>
    </source>
</evidence>
<name>A0A094KMD6_ANTCR</name>
<feature type="compositionally biased region" description="Polar residues" evidence="1">
    <location>
        <begin position="56"/>
        <end position="66"/>
    </location>
</feature>
<organism evidence="2 3">
    <name type="scientific">Antrostomus carolinensis</name>
    <name type="common">Chuck-will's-widow</name>
    <name type="synonym">Caprimulgus carolinensis</name>
    <dbReference type="NCBI Taxonomy" id="279965"/>
    <lineage>
        <taxon>Eukaryota</taxon>
        <taxon>Metazoa</taxon>
        <taxon>Chordata</taxon>
        <taxon>Craniata</taxon>
        <taxon>Vertebrata</taxon>
        <taxon>Euteleostomi</taxon>
        <taxon>Archelosauria</taxon>
        <taxon>Archosauria</taxon>
        <taxon>Dinosauria</taxon>
        <taxon>Saurischia</taxon>
        <taxon>Theropoda</taxon>
        <taxon>Coelurosauria</taxon>
        <taxon>Aves</taxon>
        <taxon>Neognathae</taxon>
        <taxon>Neoaves</taxon>
        <taxon>Strisores</taxon>
        <taxon>Caprimulgiformes</taxon>
        <taxon>Caprimulgidae</taxon>
        <taxon>Antrostomus</taxon>
    </lineage>
</organism>
<reference evidence="2 3" key="1">
    <citation type="submission" date="2014-04" db="EMBL/GenBank/DDBJ databases">
        <title>Genome evolution of avian class.</title>
        <authorList>
            <person name="Zhang G."/>
            <person name="Li C."/>
        </authorList>
    </citation>
    <scope>NUCLEOTIDE SEQUENCE [LARGE SCALE GENOMIC DNA]</scope>
    <source>
        <strain evidence="2">BGI_N321</strain>
    </source>
</reference>
<evidence type="ECO:0000256" key="1">
    <source>
        <dbReference type="SAM" id="MobiDB-lite"/>
    </source>
</evidence>
<dbReference type="EMBL" id="KL352315">
    <property type="protein sequence ID" value="KFZ59735.1"/>
    <property type="molecule type" value="Genomic_DNA"/>
</dbReference>
<dbReference type="AlphaFoldDB" id="A0A094KMD6"/>